<proteinExistence type="predicted"/>
<dbReference type="EMBL" id="BAABFT010000006">
    <property type="protein sequence ID" value="GAA4325483.1"/>
    <property type="molecule type" value="Genomic_DNA"/>
</dbReference>
<reference evidence="2" key="1">
    <citation type="journal article" date="2019" name="Int. J. Syst. Evol. Microbiol.">
        <title>The Global Catalogue of Microorganisms (GCM) 10K type strain sequencing project: providing services to taxonomists for standard genome sequencing and annotation.</title>
        <authorList>
            <consortium name="The Broad Institute Genomics Platform"/>
            <consortium name="The Broad Institute Genome Sequencing Center for Infectious Disease"/>
            <person name="Wu L."/>
            <person name="Ma J."/>
        </authorList>
    </citation>
    <scope>NUCLEOTIDE SEQUENCE [LARGE SCALE GENOMIC DNA]</scope>
    <source>
        <strain evidence="2">JCM 17705</strain>
    </source>
</reference>
<name>A0ABP8GK49_9SPHI</name>
<gene>
    <name evidence="1" type="ORF">GCM10023149_27860</name>
</gene>
<evidence type="ECO:0000313" key="1">
    <source>
        <dbReference type="EMBL" id="GAA4325483.1"/>
    </source>
</evidence>
<sequence>MSRLKNIQNNCKHATFLIEKKHTDGLTFRETVELRIHLTGCSMCRLFNKQSRQINEMVKQLFRRSAETRLDDAYKQRLQNLIDDELNKN</sequence>
<dbReference type="Proteomes" id="UP001500582">
    <property type="component" value="Unassembled WGS sequence"/>
</dbReference>
<evidence type="ECO:0000313" key="2">
    <source>
        <dbReference type="Proteomes" id="UP001500582"/>
    </source>
</evidence>
<keyword evidence="2" id="KW-1185">Reference proteome</keyword>
<comment type="caution">
    <text evidence="1">The sequence shown here is derived from an EMBL/GenBank/DDBJ whole genome shotgun (WGS) entry which is preliminary data.</text>
</comment>
<organism evidence="1 2">
    <name type="scientific">Mucilaginibacter gynuensis</name>
    <dbReference type="NCBI Taxonomy" id="1302236"/>
    <lineage>
        <taxon>Bacteria</taxon>
        <taxon>Pseudomonadati</taxon>
        <taxon>Bacteroidota</taxon>
        <taxon>Sphingobacteriia</taxon>
        <taxon>Sphingobacteriales</taxon>
        <taxon>Sphingobacteriaceae</taxon>
        <taxon>Mucilaginibacter</taxon>
    </lineage>
</organism>
<accession>A0ABP8GK49</accession>
<protein>
    <recommendedName>
        <fullName evidence="3">Zinc finger protein</fullName>
    </recommendedName>
</protein>
<evidence type="ECO:0008006" key="3">
    <source>
        <dbReference type="Google" id="ProtNLM"/>
    </source>
</evidence>
<dbReference type="RefSeq" id="WP_345211707.1">
    <property type="nucleotide sequence ID" value="NZ_BAABFT010000006.1"/>
</dbReference>